<reference evidence="1" key="1">
    <citation type="submission" date="2021-12" db="EMBL/GenBank/DDBJ databases">
        <authorList>
            <person name="Rodrigo-Torres L."/>
            <person name="Arahal R. D."/>
            <person name="Lucena T."/>
        </authorList>
    </citation>
    <scope>NUCLEOTIDE SEQUENCE</scope>
    <source>
        <strain evidence="1">CECT 8267</strain>
    </source>
</reference>
<sequence>MDIEYKKASQKYSVSYMNNSKWFKLFSAWADSGIEVDHSIWRFLDSDHQEIHRLPIKRDLLHNRFNDGRFQPFEYKWIFSVFIPRRYKPVSNVGYEREQDIDSLKSIADTLGKYPVFETEEGLEVRGYEV</sequence>
<evidence type="ECO:0000313" key="2">
    <source>
        <dbReference type="Proteomes" id="UP000838100"/>
    </source>
</evidence>
<proteinExistence type="predicted"/>
<comment type="caution">
    <text evidence="1">The sequence shown here is derived from an EMBL/GenBank/DDBJ whole genome shotgun (WGS) entry which is preliminary data.</text>
</comment>
<dbReference type="RefSeq" id="WP_237443799.1">
    <property type="nucleotide sequence ID" value="NZ_CAKLPX010000001.1"/>
</dbReference>
<organism evidence="1 2">
    <name type="scientific">Sinobacterium norvegicum</name>
    <dbReference type="NCBI Taxonomy" id="1641715"/>
    <lineage>
        <taxon>Bacteria</taxon>
        <taxon>Pseudomonadati</taxon>
        <taxon>Pseudomonadota</taxon>
        <taxon>Gammaproteobacteria</taxon>
        <taxon>Cellvibrionales</taxon>
        <taxon>Spongiibacteraceae</taxon>
        <taxon>Sinobacterium</taxon>
    </lineage>
</organism>
<evidence type="ECO:0000313" key="1">
    <source>
        <dbReference type="EMBL" id="CAH0991143.1"/>
    </source>
</evidence>
<keyword evidence="2" id="KW-1185">Reference proteome</keyword>
<dbReference type="EMBL" id="CAKLPX010000001">
    <property type="protein sequence ID" value="CAH0991143.1"/>
    <property type="molecule type" value="Genomic_DNA"/>
</dbReference>
<name>A0ABN8EFG3_9GAMM</name>
<accession>A0ABN8EFG3</accession>
<gene>
    <name evidence="1" type="ORF">SIN8267_01245</name>
</gene>
<protein>
    <submittedName>
        <fullName evidence="1">Uncharacterized protein</fullName>
    </submittedName>
</protein>
<dbReference type="Proteomes" id="UP000838100">
    <property type="component" value="Unassembled WGS sequence"/>
</dbReference>